<evidence type="ECO:0000313" key="2">
    <source>
        <dbReference type="Proteomes" id="UP000257109"/>
    </source>
</evidence>
<dbReference type="EMBL" id="QJKJ01003054">
    <property type="protein sequence ID" value="RDY00193.1"/>
    <property type="molecule type" value="Genomic_DNA"/>
</dbReference>
<keyword evidence="2" id="KW-1185">Reference proteome</keyword>
<accession>A0A371HBL4</accession>
<proteinExistence type="predicted"/>
<reference evidence="1" key="1">
    <citation type="submission" date="2018-05" db="EMBL/GenBank/DDBJ databases">
        <title>Draft genome of Mucuna pruriens seed.</title>
        <authorList>
            <person name="Nnadi N.E."/>
            <person name="Vos R."/>
            <person name="Hasami M.H."/>
            <person name="Devisetty U.K."/>
            <person name="Aguiy J.C."/>
        </authorList>
    </citation>
    <scope>NUCLEOTIDE SEQUENCE [LARGE SCALE GENOMIC DNA]</scope>
    <source>
        <strain evidence="1">JCA_2017</strain>
    </source>
</reference>
<gene>
    <name evidence="1" type="ORF">CR513_16660</name>
</gene>
<sequence>GTAINSRSKIPNPISTAAITTTATIERSTVQRIVDIISTKSECHDARFKNANWTASQLNESTTVSWFQQSSLTNHSKSERREHECHDARPVPLLFPTQTPLVRKFEADEDLLKTFRKVEINIPLVDAIKRFPSMSNSSRNYAYIRGRR</sequence>
<evidence type="ECO:0000313" key="1">
    <source>
        <dbReference type="EMBL" id="RDY00193.1"/>
    </source>
</evidence>
<feature type="non-terminal residue" evidence="1">
    <location>
        <position position="1"/>
    </location>
</feature>
<feature type="non-terminal residue" evidence="1">
    <location>
        <position position="148"/>
    </location>
</feature>
<dbReference type="Proteomes" id="UP000257109">
    <property type="component" value="Unassembled WGS sequence"/>
</dbReference>
<protein>
    <submittedName>
        <fullName evidence="1">Uncharacterized protein</fullName>
    </submittedName>
</protein>
<comment type="caution">
    <text evidence="1">The sequence shown here is derived from an EMBL/GenBank/DDBJ whole genome shotgun (WGS) entry which is preliminary data.</text>
</comment>
<dbReference type="AlphaFoldDB" id="A0A371HBL4"/>
<dbReference type="OrthoDB" id="778454at2759"/>
<organism evidence="1 2">
    <name type="scientific">Mucuna pruriens</name>
    <name type="common">Velvet bean</name>
    <name type="synonym">Dolichos pruriens</name>
    <dbReference type="NCBI Taxonomy" id="157652"/>
    <lineage>
        <taxon>Eukaryota</taxon>
        <taxon>Viridiplantae</taxon>
        <taxon>Streptophyta</taxon>
        <taxon>Embryophyta</taxon>
        <taxon>Tracheophyta</taxon>
        <taxon>Spermatophyta</taxon>
        <taxon>Magnoliopsida</taxon>
        <taxon>eudicotyledons</taxon>
        <taxon>Gunneridae</taxon>
        <taxon>Pentapetalae</taxon>
        <taxon>rosids</taxon>
        <taxon>fabids</taxon>
        <taxon>Fabales</taxon>
        <taxon>Fabaceae</taxon>
        <taxon>Papilionoideae</taxon>
        <taxon>50 kb inversion clade</taxon>
        <taxon>NPAAA clade</taxon>
        <taxon>indigoferoid/millettioid clade</taxon>
        <taxon>Phaseoleae</taxon>
        <taxon>Mucuna</taxon>
    </lineage>
</organism>
<name>A0A371HBL4_MUCPR</name>